<dbReference type="AlphaFoldDB" id="A0A0A9F749"/>
<accession>A0A0A9F749</accession>
<organism evidence="1">
    <name type="scientific">Arundo donax</name>
    <name type="common">Giant reed</name>
    <name type="synonym">Donax arundinaceus</name>
    <dbReference type="NCBI Taxonomy" id="35708"/>
    <lineage>
        <taxon>Eukaryota</taxon>
        <taxon>Viridiplantae</taxon>
        <taxon>Streptophyta</taxon>
        <taxon>Embryophyta</taxon>
        <taxon>Tracheophyta</taxon>
        <taxon>Spermatophyta</taxon>
        <taxon>Magnoliopsida</taxon>
        <taxon>Liliopsida</taxon>
        <taxon>Poales</taxon>
        <taxon>Poaceae</taxon>
        <taxon>PACMAD clade</taxon>
        <taxon>Arundinoideae</taxon>
        <taxon>Arundineae</taxon>
        <taxon>Arundo</taxon>
    </lineage>
</organism>
<evidence type="ECO:0000313" key="1">
    <source>
        <dbReference type="EMBL" id="JAE08142.1"/>
    </source>
</evidence>
<name>A0A0A9F749_ARUDO</name>
<reference evidence="1" key="2">
    <citation type="journal article" date="2015" name="Data Brief">
        <title>Shoot transcriptome of the giant reed, Arundo donax.</title>
        <authorList>
            <person name="Barrero R.A."/>
            <person name="Guerrero F.D."/>
            <person name="Moolhuijzen P."/>
            <person name="Goolsby J.A."/>
            <person name="Tidwell J."/>
            <person name="Bellgard S.E."/>
            <person name="Bellgard M.I."/>
        </authorList>
    </citation>
    <scope>NUCLEOTIDE SEQUENCE</scope>
    <source>
        <tissue evidence="1">Shoot tissue taken approximately 20 cm above the soil surface</tissue>
    </source>
</reference>
<reference evidence="1" key="1">
    <citation type="submission" date="2014-09" db="EMBL/GenBank/DDBJ databases">
        <authorList>
            <person name="Magalhaes I.L.F."/>
            <person name="Oliveira U."/>
            <person name="Santos F.R."/>
            <person name="Vidigal T.H.D.A."/>
            <person name="Brescovit A.D."/>
            <person name="Santos A.J."/>
        </authorList>
    </citation>
    <scope>NUCLEOTIDE SEQUENCE</scope>
    <source>
        <tissue evidence="1">Shoot tissue taken approximately 20 cm above the soil surface</tissue>
    </source>
</reference>
<sequence>MYLIQSPITCASSSGENYSFLLLLHNIRSSSGWLCSSVQQHQVLCLA</sequence>
<dbReference type="EMBL" id="GBRH01189754">
    <property type="protein sequence ID" value="JAE08142.1"/>
    <property type="molecule type" value="Transcribed_RNA"/>
</dbReference>
<proteinExistence type="predicted"/>
<protein>
    <submittedName>
        <fullName evidence="1">Uncharacterized protein</fullName>
    </submittedName>
</protein>